<dbReference type="GO" id="GO:0007076">
    <property type="term" value="P:mitotic chromosome condensation"/>
    <property type="evidence" value="ECO:0007669"/>
    <property type="project" value="TreeGrafter"/>
</dbReference>
<keyword evidence="3" id="KW-0597">Phosphoprotein</keyword>
<feature type="region of interest" description="Disordered" evidence="7">
    <location>
        <begin position="952"/>
        <end position="974"/>
    </location>
</feature>
<keyword evidence="10" id="KW-1185">Reference proteome</keyword>
<dbReference type="GO" id="GO:0003682">
    <property type="term" value="F:chromatin binding"/>
    <property type="evidence" value="ECO:0007669"/>
    <property type="project" value="TreeGrafter"/>
</dbReference>
<dbReference type="Pfam" id="PF10495">
    <property type="entry name" value="PACT_coil_coil"/>
    <property type="match status" value="1"/>
</dbReference>
<feature type="compositionally biased region" description="Basic and acidic residues" evidence="7">
    <location>
        <begin position="435"/>
        <end position="447"/>
    </location>
</feature>
<feature type="coiled-coil region" evidence="6">
    <location>
        <begin position="1096"/>
        <end position="1158"/>
    </location>
</feature>
<organism evidence="9 10">
    <name type="scientific">Gymnopilus junonius</name>
    <name type="common">Spectacular rustgill mushroom</name>
    <name type="synonym">Gymnopilus spectabilis subsp. junonius</name>
    <dbReference type="NCBI Taxonomy" id="109634"/>
    <lineage>
        <taxon>Eukaryota</taxon>
        <taxon>Fungi</taxon>
        <taxon>Dikarya</taxon>
        <taxon>Basidiomycota</taxon>
        <taxon>Agaricomycotina</taxon>
        <taxon>Agaricomycetes</taxon>
        <taxon>Agaricomycetidae</taxon>
        <taxon>Agaricales</taxon>
        <taxon>Agaricineae</taxon>
        <taxon>Hymenogastraceae</taxon>
        <taxon>Gymnopilus</taxon>
    </lineage>
</organism>
<protein>
    <recommendedName>
        <fullName evidence="8">Pericentrin/AKAP-450 centrosomal targeting domain-containing protein</fullName>
    </recommendedName>
</protein>
<feature type="compositionally biased region" description="Polar residues" evidence="7">
    <location>
        <begin position="389"/>
        <end position="401"/>
    </location>
</feature>
<feature type="compositionally biased region" description="Basic and acidic residues" evidence="7">
    <location>
        <begin position="952"/>
        <end position="962"/>
    </location>
</feature>
<evidence type="ECO:0000256" key="7">
    <source>
        <dbReference type="SAM" id="MobiDB-lite"/>
    </source>
</evidence>
<evidence type="ECO:0000256" key="5">
    <source>
        <dbReference type="ARBA" id="ARBA00023212"/>
    </source>
</evidence>
<comment type="subcellular location">
    <subcellularLocation>
        <location evidence="1">Cytoplasm</location>
        <location evidence="1">Cytoskeleton</location>
        <location evidence="1">Microtubule organizing center</location>
    </subcellularLocation>
</comment>
<dbReference type="GO" id="GO:0005737">
    <property type="term" value="C:cytoplasm"/>
    <property type="evidence" value="ECO:0007669"/>
    <property type="project" value="UniProtKB-ARBA"/>
</dbReference>
<feature type="compositionally biased region" description="Low complexity" evidence="7">
    <location>
        <begin position="274"/>
        <end position="283"/>
    </location>
</feature>
<feature type="compositionally biased region" description="Polar residues" evidence="7">
    <location>
        <begin position="96"/>
        <end position="115"/>
    </location>
</feature>
<dbReference type="Gene3D" id="1.10.287.1490">
    <property type="match status" value="2"/>
</dbReference>
<dbReference type="Proteomes" id="UP000724874">
    <property type="component" value="Unassembled WGS sequence"/>
</dbReference>
<feature type="compositionally biased region" description="Basic and acidic residues" evidence="7">
    <location>
        <begin position="351"/>
        <end position="367"/>
    </location>
</feature>
<feature type="region of interest" description="Disordered" evidence="7">
    <location>
        <begin position="1183"/>
        <end position="1202"/>
    </location>
</feature>
<accession>A0A9P5TN79</accession>
<feature type="compositionally biased region" description="Basic and acidic residues" evidence="7">
    <location>
        <begin position="217"/>
        <end position="228"/>
    </location>
</feature>
<feature type="compositionally biased region" description="Polar residues" evidence="7">
    <location>
        <begin position="263"/>
        <end position="273"/>
    </location>
</feature>
<keyword evidence="5" id="KW-0206">Cytoskeleton</keyword>
<feature type="region of interest" description="Disordered" evidence="7">
    <location>
        <begin position="19"/>
        <end position="455"/>
    </location>
</feature>
<feature type="coiled-coil region" evidence="6">
    <location>
        <begin position="1203"/>
        <end position="1528"/>
    </location>
</feature>
<evidence type="ECO:0000313" key="9">
    <source>
        <dbReference type="EMBL" id="KAF8902351.1"/>
    </source>
</evidence>
<proteinExistence type="predicted"/>
<dbReference type="PANTHER" id="PTHR43941:SF1">
    <property type="entry name" value="STRUCTURAL MAINTENANCE OF CHROMOSOMES PROTEIN 2"/>
    <property type="match status" value="1"/>
</dbReference>
<feature type="compositionally biased region" description="Polar residues" evidence="7">
    <location>
        <begin position="62"/>
        <end position="89"/>
    </location>
</feature>
<evidence type="ECO:0000256" key="6">
    <source>
        <dbReference type="SAM" id="Coils"/>
    </source>
</evidence>
<dbReference type="GO" id="GO:0005815">
    <property type="term" value="C:microtubule organizing center"/>
    <property type="evidence" value="ECO:0007669"/>
    <property type="project" value="UniProtKB-SubCell"/>
</dbReference>
<dbReference type="GO" id="GO:0000793">
    <property type="term" value="C:condensed chromosome"/>
    <property type="evidence" value="ECO:0007669"/>
    <property type="project" value="TreeGrafter"/>
</dbReference>
<keyword evidence="2" id="KW-0963">Cytoplasm</keyword>
<evidence type="ECO:0000256" key="4">
    <source>
        <dbReference type="ARBA" id="ARBA00023054"/>
    </source>
</evidence>
<feature type="compositionally biased region" description="Low complexity" evidence="7">
    <location>
        <begin position="186"/>
        <end position="200"/>
    </location>
</feature>
<feature type="compositionally biased region" description="Low complexity" evidence="7">
    <location>
        <begin position="494"/>
        <end position="517"/>
    </location>
</feature>
<feature type="compositionally biased region" description="Basic and acidic residues" evidence="7">
    <location>
        <begin position="642"/>
        <end position="651"/>
    </location>
</feature>
<comment type="caution">
    <text evidence="9">The sequence shown here is derived from an EMBL/GenBank/DDBJ whole genome shotgun (WGS) entry which is preliminary data.</text>
</comment>
<evidence type="ECO:0000256" key="3">
    <source>
        <dbReference type="ARBA" id="ARBA00022553"/>
    </source>
</evidence>
<name>A0A9P5TN79_GYMJU</name>
<evidence type="ECO:0000259" key="8">
    <source>
        <dbReference type="Pfam" id="PF10495"/>
    </source>
</evidence>
<feature type="compositionally biased region" description="Basic and acidic residues" evidence="7">
    <location>
        <begin position="313"/>
        <end position="325"/>
    </location>
</feature>
<reference evidence="9" key="1">
    <citation type="submission" date="2020-11" db="EMBL/GenBank/DDBJ databases">
        <authorList>
            <consortium name="DOE Joint Genome Institute"/>
            <person name="Ahrendt S."/>
            <person name="Riley R."/>
            <person name="Andreopoulos W."/>
            <person name="LaButti K."/>
            <person name="Pangilinan J."/>
            <person name="Ruiz-duenas F.J."/>
            <person name="Barrasa J.M."/>
            <person name="Sanchez-Garcia M."/>
            <person name="Camarero S."/>
            <person name="Miyauchi S."/>
            <person name="Serrano A."/>
            <person name="Linde D."/>
            <person name="Babiker R."/>
            <person name="Drula E."/>
            <person name="Ayuso-Fernandez I."/>
            <person name="Pacheco R."/>
            <person name="Padilla G."/>
            <person name="Ferreira P."/>
            <person name="Barriuso J."/>
            <person name="Kellner H."/>
            <person name="Castanera R."/>
            <person name="Alfaro M."/>
            <person name="Ramirez L."/>
            <person name="Pisabarro A.G."/>
            <person name="Kuo A."/>
            <person name="Tritt A."/>
            <person name="Lipzen A."/>
            <person name="He G."/>
            <person name="Yan M."/>
            <person name="Ng V."/>
            <person name="Cullen D."/>
            <person name="Martin F."/>
            <person name="Rosso M.-N."/>
            <person name="Henrissat B."/>
            <person name="Hibbett D."/>
            <person name="Martinez A.T."/>
            <person name="Grigoriev I.V."/>
        </authorList>
    </citation>
    <scope>NUCLEOTIDE SEQUENCE</scope>
    <source>
        <strain evidence="9">AH 44721</strain>
    </source>
</reference>
<keyword evidence="4 6" id="KW-0175">Coiled coil</keyword>
<feature type="region of interest" description="Disordered" evidence="7">
    <location>
        <begin position="642"/>
        <end position="665"/>
    </location>
</feature>
<dbReference type="GO" id="GO:0000785">
    <property type="term" value="C:chromatin"/>
    <property type="evidence" value="ECO:0007669"/>
    <property type="project" value="TreeGrafter"/>
</dbReference>
<sequence length="1627" mass="183043">MATMLETPSRIWRRIEAVEDADMPSLPSLPPFDNSAEEEDISNEPGRQGHDQYDDDFESMHSPLQSTPASTQHTITAALRAQSSTSSTARFAHSIASRSNKSLGNMTSSPVASSRRSQHDSFEIPSLPRIQPNADARRYSPETEEEEQGEEGQEGSKSSVPDVYLPPEEDEAAHDREFSLTDALESISRSSSPSFPPQVSRENTPKKNYDYSVSLKSEPKASPFEKYRNVALRRTNPRARTPSLSRTSSSQTSSPAHSTPHSNRSLASPESQAGSPISPSGIPLPRSNSGSPAVVVHPPEEEGRSFGAFDDSNDTHGARSMDITDVHVSPPRLDGESVDGYTDEAESQAENDQHQVEYSEGSQEHAEPTFSSEGEATPYAPINKGAPVHNTSNFTSPSQSMAFTPTPAFPRPRARFDLPPPPSDLLTTPASQSNEEDHDHEDSHEQLADELLTPHTRRRSFLLSVINSTTRPRMKFPTPHPKRFGTPSVSAVESTPGPSLSSGSGSSVTPGTATGAGTDLRTAFAGVTPRPRNFSSQFYRDRFSVSCRKAPAPWGTPGINSPYDGGADRASFISTASSHDLTTHQRVNTSFDPAMGFGSNAPGHGVGRFNAGKLNTYLHGLNRRLQEENELLVERLKKLEEEKDKDKDKNVSEPSTTGAVAAETSRRLSIAGRRASAMGTLGNVQEDLAEGWLEEKAELEDMVEAFKNEVANCMAEKEEVERALDKEKEEREKDKERWKQRMHEVEQGVSSIVVGLEQKLTAAEKQAKDAEIDAANHAERVLESGKELGGALKEANDRVAQVMGDLRNVNAQIKDLEEEVMRSDGRIDELEQEVKEKKRSSPQLEGAVHQLDEELISTKAYVDELEEGAGEAVDKIEQLQEELASAQETVRAMTASEKQLSQDLKMLQHESVKAQETARQMEDALEEAEQKMMQDEEGLADLRTKLAALQREREMERQRDASVSRATTEEAGPTEAEYQALENELDEANKEVARLNTLLQQSPARKAMDKAKDTKIEMLEREKEELLERNRALRMTFNEMNTPSKVVNASMMSPIHRQVLNMSIRAPKTPGAPLRDISWLKTPTNDPSVTPLISEINRLQRELDRANESIDDKLDKLEDAGLGVVSLTKKLEDARAKIVSLENEVKRLNRREERRARRLARVRCQKCNIKLDLRYLIQGDDNSTEISRDSLPSEPPTPPTRTSEALKANLQSVNQHLDELKKQWETEKKRLLGEKAILEDAANRLNGQIKSTKEEVRKAAENNRTGDRAKANLEKELEKARRTISVLESELSSERSRLRSMITEQERVQREKKQILTDMQRTESDMDDVKQQLQRFKKENHDLERELRENANVEQRARLLENRVVENAQTIDQLRQERTILATDHKELQRRFAEISETANNLRKEYVAHSTSHENRRQELDLHRLEIEDLRRALDDRATDLQRVEREKEKITTEKSDVARTVAALEADLRRVRRDAEVFGRDLKHLRSEKEKLEAKNKDEITKVERSKKQAQTQIRLLTEQLDAQKEKTTRVLEQVKSHVCAADETQISSLRLQHNKEYKGLMVQIRYLKAKFTRESLFRGDLTYQKQYLLVILSQFEKSERTIFASIARIGFPVALPPQTRRSLAN</sequence>
<evidence type="ECO:0000256" key="2">
    <source>
        <dbReference type="ARBA" id="ARBA00022490"/>
    </source>
</evidence>
<gene>
    <name evidence="9" type="ORF">CPB84DRAFT_1961582</name>
</gene>
<feature type="domain" description="Pericentrin/AKAP-450 centrosomal targeting" evidence="8">
    <location>
        <begin position="1572"/>
        <end position="1622"/>
    </location>
</feature>
<dbReference type="EMBL" id="JADNYJ010000036">
    <property type="protein sequence ID" value="KAF8902351.1"/>
    <property type="molecule type" value="Genomic_DNA"/>
</dbReference>
<evidence type="ECO:0000313" key="10">
    <source>
        <dbReference type="Proteomes" id="UP000724874"/>
    </source>
</evidence>
<dbReference type="InterPro" id="IPR019528">
    <property type="entry name" value="PACT_domain"/>
</dbReference>
<feature type="compositionally biased region" description="Acidic residues" evidence="7">
    <location>
        <begin position="142"/>
        <end position="153"/>
    </location>
</feature>
<dbReference type="PANTHER" id="PTHR43941">
    <property type="entry name" value="STRUCTURAL MAINTENANCE OF CHROMOSOMES PROTEIN 2"/>
    <property type="match status" value="1"/>
</dbReference>
<dbReference type="GO" id="GO:0000796">
    <property type="term" value="C:condensin complex"/>
    <property type="evidence" value="ECO:0007669"/>
    <property type="project" value="TreeGrafter"/>
</dbReference>
<feature type="region of interest" description="Disordered" evidence="7">
    <location>
        <begin position="471"/>
        <end position="517"/>
    </location>
</feature>
<dbReference type="OrthoDB" id="2020852at2759"/>
<feature type="compositionally biased region" description="Low complexity" evidence="7">
    <location>
        <begin position="238"/>
        <end position="262"/>
    </location>
</feature>
<dbReference type="SUPFAM" id="SSF57997">
    <property type="entry name" value="Tropomyosin"/>
    <property type="match status" value="1"/>
</dbReference>
<evidence type="ECO:0000256" key="1">
    <source>
        <dbReference type="ARBA" id="ARBA00004267"/>
    </source>
</evidence>